<dbReference type="PANTHER" id="PTHR11076">
    <property type="entry name" value="DNA REPAIR POLYMERASE UMUC / TRANSFERASE FAMILY MEMBER"/>
    <property type="match status" value="1"/>
</dbReference>
<keyword evidence="3" id="KW-0548">Nucleotidyltransferase</keyword>
<dbReference type="Gene3D" id="1.10.150.20">
    <property type="entry name" value="5' to 3' exonuclease, C-terminal subdomain"/>
    <property type="match status" value="1"/>
</dbReference>
<dbReference type="Gene3D" id="3.40.1170.60">
    <property type="match status" value="1"/>
</dbReference>
<dbReference type="CDD" id="cd00424">
    <property type="entry name" value="PolY"/>
    <property type="match status" value="1"/>
</dbReference>
<dbReference type="PANTHER" id="PTHR11076:SF33">
    <property type="entry name" value="DNA POLYMERASE KAPPA"/>
    <property type="match status" value="1"/>
</dbReference>
<dbReference type="InterPro" id="IPR001126">
    <property type="entry name" value="UmuC"/>
</dbReference>
<feature type="domain" description="UmuC" evidence="4">
    <location>
        <begin position="7"/>
        <end position="190"/>
    </location>
</feature>
<dbReference type="GO" id="GO:0003684">
    <property type="term" value="F:damaged DNA binding"/>
    <property type="evidence" value="ECO:0007669"/>
    <property type="project" value="InterPro"/>
</dbReference>
<keyword evidence="3" id="KW-0808">Transferase</keyword>
<dbReference type="Gene3D" id="3.30.1490.100">
    <property type="entry name" value="DNA polymerase, Y-family, little finger domain"/>
    <property type="match status" value="1"/>
</dbReference>
<evidence type="ECO:0000259" key="4">
    <source>
        <dbReference type="PROSITE" id="PS50173"/>
    </source>
</evidence>
<dbReference type="InterPro" id="IPR043128">
    <property type="entry name" value="Rev_trsase/Diguanyl_cyclase"/>
</dbReference>
<dbReference type="GO" id="GO:0006281">
    <property type="term" value="P:DNA repair"/>
    <property type="evidence" value="ECO:0007669"/>
    <property type="project" value="InterPro"/>
</dbReference>
<dbReference type="EMBL" id="AP021857">
    <property type="protein sequence ID" value="BBO19830.1"/>
    <property type="molecule type" value="Genomic_DNA"/>
</dbReference>
<dbReference type="GO" id="GO:0042276">
    <property type="term" value="P:error-prone translesion synthesis"/>
    <property type="evidence" value="ECO:0007669"/>
    <property type="project" value="TreeGrafter"/>
</dbReference>
<protein>
    <submittedName>
        <fullName evidence="5">DNA polymerase</fullName>
    </submittedName>
</protein>
<keyword evidence="2" id="KW-0515">Mutator protein</keyword>
<dbReference type="GO" id="GO:0005829">
    <property type="term" value="C:cytosol"/>
    <property type="evidence" value="ECO:0007669"/>
    <property type="project" value="TreeGrafter"/>
</dbReference>
<name>A0A809QWL6_9PROT</name>
<dbReference type="InterPro" id="IPR043502">
    <property type="entry name" value="DNA/RNA_pol_sf"/>
</dbReference>
<organism evidence="5 6">
    <name type="scientific">Candidatus Desulfobacillus denitrificans</name>
    <dbReference type="NCBI Taxonomy" id="2608985"/>
    <lineage>
        <taxon>Bacteria</taxon>
        <taxon>Pseudomonadati</taxon>
        <taxon>Pseudomonadota</taxon>
        <taxon>Betaproteobacteria</taxon>
        <taxon>Candidatus Desulfobacillus</taxon>
    </lineage>
</organism>
<dbReference type="SUPFAM" id="SSF56672">
    <property type="entry name" value="DNA/RNA polymerases"/>
    <property type="match status" value="1"/>
</dbReference>
<dbReference type="Pfam" id="PF00817">
    <property type="entry name" value="IMS"/>
    <property type="match status" value="1"/>
</dbReference>
<dbReference type="InterPro" id="IPR017961">
    <property type="entry name" value="DNA_pol_Y-fam_little_finger"/>
</dbReference>
<dbReference type="InterPro" id="IPR053848">
    <property type="entry name" value="IMS_HHH_1"/>
</dbReference>
<dbReference type="InterPro" id="IPR050116">
    <property type="entry name" value="DNA_polymerase-Y"/>
</dbReference>
<evidence type="ECO:0000256" key="1">
    <source>
        <dbReference type="ARBA" id="ARBA00010945"/>
    </source>
</evidence>
<dbReference type="Gene3D" id="3.30.70.270">
    <property type="match status" value="1"/>
</dbReference>
<accession>A0A809QWL6</accession>
<evidence type="ECO:0000256" key="2">
    <source>
        <dbReference type="ARBA" id="ARBA00022457"/>
    </source>
</evidence>
<dbReference type="PROSITE" id="PS50173">
    <property type="entry name" value="UMUC"/>
    <property type="match status" value="1"/>
</dbReference>
<evidence type="ECO:0000256" key="3">
    <source>
        <dbReference type="ARBA" id="ARBA00022932"/>
    </source>
</evidence>
<dbReference type="InterPro" id="IPR036775">
    <property type="entry name" value="DNA_pol_Y-fam_lit_finger_sf"/>
</dbReference>
<proteinExistence type="inferred from homology"/>
<dbReference type="GO" id="GO:0003887">
    <property type="term" value="F:DNA-directed DNA polymerase activity"/>
    <property type="evidence" value="ECO:0007669"/>
    <property type="project" value="UniProtKB-KW"/>
</dbReference>
<dbReference type="SUPFAM" id="SSF100879">
    <property type="entry name" value="Lesion bypass DNA polymerase (Y-family), little finger domain"/>
    <property type="match status" value="1"/>
</dbReference>
<keyword evidence="3" id="KW-0239">DNA-directed DNA polymerase</keyword>
<dbReference type="Pfam" id="PF11799">
    <property type="entry name" value="IMS_C"/>
    <property type="match status" value="1"/>
</dbReference>
<reference evidence="5" key="1">
    <citation type="journal article" name="DNA Res.">
        <title>The physiological potential of anammox bacteria as revealed by their core genome structure.</title>
        <authorList>
            <person name="Okubo T."/>
            <person name="Toyoda A."/>
            <person name="Fukuhara K."/>
            <person name="Uchiyama I."/>
            <person name="Harigaya Y."/>
            <person name="Kuroiwa M."/>
            <person name="Suzuki T."/>
            <person name="Murakami Y."/>
            <person name="Suwa Y."/>
            <person name="Takami H."/>
        </authorList>
    </citation>
    <scope>NUCLEOTIDE SEQUENCE</scope>
    <source>
        <strain evidence="5">317325-3</strain>
    </source>
</reference>
<comment type="similarity">
    <text evidence="1">Belongs to the DNA polymerase type-Y family.</text>
</comment>
<sequence length="409" mass="44693">MHMPLRALYVDFNSYFASAEQQLDPRLRGKPVAVLPVLADTTCCIAASHEAKRRGVKTGTLVSEARKLCPDIRFVEARPAAYVDLHHRLVEAIESCLHVDRVMSIDEVACRLSGSDCRRGQALALADRIKCAIAEQVGAELRSSIGIAPNIFLAKVASDMQKPDGCVVIEDNDLPDCLYGLALRDLCGIGKAMEQRLNRGGIRTVRELCAASREGLRRAWGSIEGERFHARLRGEELPDLPSQRGSVGHSHVLPPDLRNPQAARSILHRLLQKAAMRLRSYGCVAGAMHVKVGFRDKNGWIRQTRFGPTSDTLGLLEALEGLWQDFPGNNVQPLSVAVSLSKLEDAGHAARSLFDAGRSHDKLNAIIDSLNLRYGKNTLYFGGAHAALHAAPMRIAFGHIPDLEVEGDG</sequence>
<dbReference type="AlphaFoldDB" id="A0A809QWL6"/>
<dbReference type="Proteomes" id="UP000662914">
    <property type="component" value="Chromosome"/>
</dbReference>
<dbReference type="Pfam" id="PF21999">
    <property type="entry name" value="IMS_HHH_1"/>
    <property type="match status" value="1"/>
</dbReference>
<dbReference type="GO" id="GO:0009432">
    <property type="term" value="P:SOS response"/>
    <property type="evidence" value="ECO:0007669"/>
    <property type="project" value="TreeGrafter"/>
</dbReference>
<dbReference type="KEGG" id="ddz:DSYM_05290"/>
<gene>
    <name evidence="5" type="ORF">DSYM_05290</name>
</gene>
<evidence type="ECO:0000313" key="6">
    <source>
        <dbReference type="Proteomes" id="UP000662914"/>
    </source>
</evidence>
<evidence type="ECO:0000313" key="5">
    <source>
        <dbReference type="EMBL" id="BBO19830.1"/>
    </source>
</evidence>